<comment type="subcellular location">
    <subcellularLocation>
        <location evidence="1">Plastid</location>
    </subcellularLocation>
</comment>
<name>A0AB34IXX3_PRYPA</name>
<keyword evidence="2" id="KW-0934">Plastid</keyword>
<evidence type="ECO:0000313" key="4">
    <source>
        <dbReference type="EMBL" id="KAL1508484.1"/>
    </source>
</evidence>
<dbReference type="GO" id="GO:0009536">
    <property type="term" value="C:plastid"/>
    <property type="evidence" value="ECO:0007669"/>
    <property type="project" value="UniProtKB-SubCell"/>
</dbReference>
<sequence length="258" mass="28165">MTCALVLPPETEAAKLQLLVAIDAFNAAREEAGGVSIDFGVKGGELDQDSRAPVNLANGGFYTISESLGKAADSVIRAIQLLEPLNPTPDATKFFGTVEGTRCPLHGSWVNLFTTAADATFSKTSKRGDARASNTVDGVRGRIWNCIDFIPPSNGSSTPLEQLRVLLAAKAVSPTRIEIAFRLVKARVNRFFGLPLFGRRLTLTFPVPGPFLTRILFAFRKNKKPPPAFFEIIYLDETLRVHKTGQGAFFVQQRPTWS</sequence>
<evidence type="ECO:0000256" key="1">
    <source>
        <dbReference type="ARBA" id="ARBA00004474"/>
    </source>
</evidence>
<dbReference type="Proteomes" id="UP001515480">
    <property type="component" value="Unassembled WGS sequence"/>
</dbReference>
<dbReference type="Pfam" id="PF04755">
    <property type="entry name" value="PAP_fibrillin"/>
    <property type="match status" value="1"/>
</dbReference>
<protein>
    <recommendedName>
        <fullName evidence="3">Plastid lipid-associated protein/fibrillin conserved domain-containing protein</fullName>
    </recommendedName>
</protein>
<dbReference type="EMBL" id="JBGBPQ010000016">
    <property type="protein sequence ID" value="KAL1508484.1"/>
    <property type="molecule type" value="Genomic_DNA"/>
</dbReference>
<gene>
    <name evidence="4" type="ORF">AB1Y20_004585</name>
</gene>
<organism evidence="4 5">
    <name type="scientific">Prymnesium parvum</name>
    <name type="common">Toxic golden alga</name>
    <dbReference type="NCBI Taxonomy" id="97485"/>
    <lineage>
        <taxon>Eukaryota</taxon>
        <taxon>Haptista</taxon>
        <taxon>Haptophyta</taxon>
        <taxon>Prymnesiophyceae</taxon>
        <taxon>Prymnesiales</taxon>
        <taxon>Prymnesiaceae</taxon>
        <taxon>Prymnesium</taxon>
    </lineage>
</organism>
<keyword evidence="5" id="KW-1185">Reference proteome</keyword>
<feature type="domain" description="Plastid lipid-associated protein/fibrillin conserved" evidence="3">
    <location>
        <begin position="72"/>
        <end position="251"/>
    </location>
</feature>
<dbReference type="AlphaFoldDB" id="A0AB34IXX3"/>
<comment type="caution">
    <text evidence="4">The sequence shown here is derived from an EMBL/GenBank/DDBJ whole genome shotgun (WGS) entry which is preliminary data.</text>
</comment>
<dbReference type="InterPro" id="IPR006843">
    <property type="entry name" value="PAP/fibrillin_dom"/>
</dbReference>
<accession>A0AB34IXX3</accession>
<evidence type="ECO:0000313" key="5">
    <source>
        <dbReference type="Proteomes" id="UP001515480"/>
    </source>
</evidence>
<dbReference type="PANTHER" id="PTHR31906">
    <property type="entry name" value="PLASTID-LIPID-ASSOCIATED PROTEIN 4, CHLOROPLASTIC-RELATED"/>
    <property type="match status" value="1"/>
</dbReference>
<reference evidence="4 5" key="1">
    <citation type="journal article" date="2024" name="Science">
        <title>Giant polyketide synthase enzymes in the biosynthesis of giant marine polyether toxins.</title>
        <authorList>
            <person name="Fallon T.R."/>
            <person name="Shende V.V."/>
            <person name="Wierzbicki I.H."/>
            <person name="Pendleton A.L."/>
            <person name="Watervoot N.F."/>
            <person name="Auber R.P."/>
            <person name="Gonzalez D.J."/>
            <person name="Wisecaver J.H."/>
            <person name="Moore B.S."/>
        </authorList>
    </citation>
    <scope>NUCLEOTIDE SEQUENCE [LARGE SCALE GENOMIC DNA]</scope>
    <source>
        <strain evidence="4 5">12B1</strain>
    </source>
</reference>
<evidence type="ECO:0000259" key="3">
    <source>
        <dbReference type="Pfam" id="PF04755"/>
    </source>
</evidence>
<dbReference type="InterPro" id="IPR039633">
    <property type="entry name" value="PAP"/>
</dbReference>
<evidence type="ECO:0000256" key="2">
    <source>
        <dbReference type="ARBA" id="ARBA00022640"/>
    </source>
</evidence>
<proteinExistence type="predicted"/>